<dbReference type="RefSeq" id="WP_377600595.1">
    <property type="nucleotide sequence ID" value="NZ_JBHUME010000005.1"/>
</dbReference>
<gene>
    <name evidence="7" type="ORF">ACFSUF_04590</name>
</gene>
<dbReference type="Gene3D" id="3.40.1190.20">
    <property type="match status" value="1"/>
</dbReference>
<evidence type="ECO:0000259" key="6">
    <source>
        <dbReference type="Pfam" id="PF00294"/>
    </source>
</evidence>
<reference evidence="8" key="1">
    <citation type="journal article" date="2019" name="Int. J. Syst. Evol. Microbiol.">
        <title>The Global Catalogue of Microorganisms (GCM) 10K type strain sequencing project: providing services to taxonomists for standard genome sequencing and annotation.</title>
        <authorList>
            <consortium name="The Broad Institute Genomics Platform"/>
            <consortium name="The Broad Institute Genome Sequencing Center for Infectious Disease"/>
            <person name="Wu L."/>
            <person name="Ma J."/>
        </authorList>
    </citation>
    <scope>NUCLEOTIDE SEQUENCE [LARGE SCALE GENOMIC DNA]</scope>
    <source>
        <strain evidence="8">KCTC 3950</strain>
    </source>
</reference>
<keyword evidence="5" id="KW-0067">ATP-binding</keyword>
<dbReference type="PANTHER" id="PTHR43085">
    <property type="entry name" value="HEXOKINASE FAMILY MEMBER"/>
    <property type="match status" value="1"/>
</dbReference>
<dbReference type="Proteomes" id="UP001597541">
    <property type="component" value="Unassembled WGS sequence"/>
</dbReference>
<feature type="domain" description="Carbohydrate kinase PfkB" evidence="6">
    <location>
        <begin position="9"/>
        <end position="303"/>
    </location>
</feature>
<evidence type="ECO:0000256" key="2">
    <source>
        <dbReference type="ARBA" id="ARBA00022679"/>
    </source>
</evidence>
<organism evidence="7 8">
    <name type="scientific">Paenibacillus gansuensis</name>
    <dbReference type="NCBI Taxonomy" id="306542"/>
    <lineage>
        <taxon>Bacteria</taxon>
        <taxon>Bacillati</taxon>
        <taxon>Bacillota</taxon>
        <taxon>Bacilli</taxon>
        <taxon>Bacillales</taxon>
        <taxon>Paenibacillaceae</taxon>
        <taxon>Paenibacillus</taxon>
    </lineage>
</organism>
<proteinExistence type="inferred from homology"/>
<name>A0ABW5PC03_9BACL</name>
<accession>A0ABW5PC03</accession>
<dbReference type="GO" id="GO:0016301">
    <property type="term" value="F:kinase activity"/>
    <property type="evidence" value="ECO:0007669"/>
    <property type="project" value="UniProtKB-KW"/>
</dbReference>
<dbReference type="CDD" id="cd01166">
    <property type="entry name" value="KdgK"/>
    <property type="match status" value="1"/>
</dbReference>
<evidence type="ECO:0000256" key="3">
    <source>
        <dbReference type="ARBA" id="ARBA00022741"/>
    </source>
</evidence>
<keyword evidence="4 7" id="KW-0418">Kinase</keyword>
<dbReference type="PANTHER" id="PTHR43085:SF1">
    <property type="entry name" value="PSEUDOURIDINE KINASE-RELATED"/>
    <property type="match status" value="1"/>
</dbReference>
<evidence type="ECO:0000313" key="8">
    <source>
        <dbReference type="Proteomes" id="UP001597541"/>
    </source>
</evidence>
<sequence length="319" mass="34668">MLRTKKWDVITFGETMGLLYPEDSGGLQQRARLTQTFGGAESNVAIALARMGCSAGWFSRVGEDPIGTSIVKTVRGEGVDVSRVISTSEASTGLMLRENVRGRLSVFYYRRGSAASLLSPAHVDKQYIADARLLHVTGITPALSGSCADAVEAAMTAAVEAGTRISFDPNIRLKLWSADEARPVLLKLAGMADYFLPGYDELKLLYQTEDEAELLRQLRALPGITVVKSWDGHNVLVTPEDIVRIPFERVEHMIDPIGAGDAFTGGFLAGLSKGYNLQEAVRIGGIAGALTVQQQGDWEALPTWDEVDRYLTGRGHIER</sequence>
<evidence type="ECO:0000313" key="7">
    <source>
        <dbReference type="EMBL" id="MFD2611697.1"/>
    </source>
</evidence>
<evidence type="ECO:0000256" key="5">
    <source>
        <dbReference type="ARBA" id="ARBA00022840"/>
    </source>
</evidence>
<dbReference type="InterPro" id="IPR050306">
    <property type="entry name" value="PfkB_Carbo_kinase"/>
</dbReference>
<comment type="similarity">
    <text evidence="1">Belongs to the carbohydrate kinase PfkB family.</text>
</comment>
<comment type="caution">
    <text evidence="7">The sequence shown here is derived from an EMBL/GenBank/DDBJ whole genome shotgun (WGS) entry which is preliminary data.</text>
</comment>
<dbReference type="InterPro" id="IPR011611">
    <property type="entry name" value="PfkB_dom"/>
</dbReference>
<evidence type="ECO:0000256" key="4">
    <source>
        <dbReference type="ARBA" id="ARBA00022777"/>
    </source>
</evidence>
<dbReference type="SUPFAM" id="SSF53613">
    <property type="entry name" value="Ribokinase-like"/>
    <property type="match status" value="1"/>
</dbReference>
<keyword evidence="2" id="KW-0808">Transferase</keyword>
<dbReference type="InterPro" id="IPR029056">
    <property type="entry name" value="Ribokinase-like"/>
</dbReference>
<dbReference type="EMBL" id="JBHUME010000005">
    <property type="protein sequence ID" value="MFD2611697.1"/>
    <property type="molecule type" value="Genomic_DNA"/>
</dbReference>
<protein>
    <submittedName>
        <fullName evidence="7">Sugar kinase</fullName>
    </submittedName>
</protein>
<keyword evidence="3" id="KW-0547">Nucleotide-binding</keyword>
<dbReference type="Pfam" id="PF00294">
    <property type="entry name" value="PfkB"/>
    <property type="match status" value="1"/>
</dbReference>
<evidence type="ECO:0000256" key="1">
    <source>
        <dbReference type="ARBA" id="ARBA00010688"/>
    </source>
</evidence>
<dbReference type="PROSITE" id="PS00584">
    <property type="entry name" value="PFKB_KINASES_2"/>
    <property type="match status" value="1"/>
</dbReference>
<keyword evidence="8" id="KW-1185">Reference proteome</keyword>
<dbReference type="InterPro" id="IPR002173">
    <property type="entry name" value="Carboh/pur_kinase_PfkB_CS"/>
</dbReference>